<organism evidence="2 3">
    <name type="scientific">Eumeta variegata</name>
    <name type="common">Bagworm moth</name>
    <name type="synonym">Eumeta japonica</name>
    <dbReference type="NCBI Taxonomy" id="151549"/>
    <lineage>
        <taxon>Eukaryota</taxon>
        <taxon>Metazoa</taxon>
        <taxon>Ecdysozoa</taxon>
        <taxon>Arthropoda</taxon>
        <taxon>Hexapoda</taxon>
        <taxon>Insecta</taxon>
        <taxon>Pterygota</taxon>
        <taxon>Neoptera</taxon>
        <taxon>Endopterygota</taxon>
        <taxon>Lepidoptera</taxon>
        <taxon>Glossata</taxon>
        <taxon>Ditrysia</taxon>
        <taxon>Tineoidea</taxon>
        <taxon>Psychidae</taxon>
        <taxon>Oiketicinae</taxon>
        <taxon>Eumeta</taxon>
    </lineage>
</organism>
<sequence>MSNGECNRNKRQLCREPPAARESVSRLPASAADALHALHYIMFYTLQPITTTCSPNAVILLFVDGEPSGRDAARAPSGRTGVADRGRTVGANWRKTGACADRRGPYRTRPATAAAVSGT</sequence>
<feature type="region of interest" description="Disordered" evidence="1">
    <location>
        <begin position="1"/>
        <end position="20"/>
    </location>
</feature>
<feature type="region of interest" description="Disordered" evidence="1">
    <location>
        <begin position="100"/>
        <end position="119"/>
    </location>
</feature>
<keyword evidence="3" id="KW-1185">Reference proteome</keyword>
<evidence type="ECO:0000313" key="2">
    <source>
        <dbReference type="EMBL" id="GBP76637.1"/>
    </source>
</evidence>
<comment type="caution">
    <text evidence="2">The sequence shown here is derived from an EMBL/GenBank/DDBJ whole genome shotgun (WGS) entry which is preliminary data.</text>
</comment>
<proteinExistence type="predicted"/>
<evidence type="ECO:0000313" key="3">
    <source>
        <dbReference type="Proteomes" id="UP000299102"/>
    </source>
</evidence>
<reference evidence="2 3" key="1">
    <citation type="journal article" date="2019" name="Commun. Biol.">
        <title>The bagworm genome reveals a unique fibroin gene that provides high tensile strength.</title>
        <authorList>
            <person name="Kono N."/>
            <person name="Nakamura H."/>
            <person name="Ohtoshi R."/>
            <person name="Tomita M."/>
            <person name="Numata K."/>
            <person name="Arakawa K."/>
        </authorList>
    </citation>
    <scope>NUCLEOTIDE SEQUENCE [LARGE SCALE GENOMIC DNA]</scope>
</reference>
<accession>A0A4C1YQF0</accession>
<dbReference type="EMBL" id="BGZK01001296">
    <property type="protein sequence ID" value="GBP76637.1"/>
    <property type="molecule type" value="Genomic_DNA"/>
</dbReference>
<name>A0A4C1YQF0_EUMVA</name>
<protein>
    <submittedName>
        <fullName evidence="2">Uncharacterized protein</fullName>
    </submittedName>
</protein>
<evidence type="ECO:0000256" key="1">
    <source>
        <dbReference type="SAM" id="MobiDB-lite"/>
    </source>
</evidence>
<gene>
    <name evidence="2" type="ORF">EVAR_54598_1</name>
</gene>
<dbReference type="AlphaFoldDB" id="A0A4C1YQF0"/>
<feature type="region of interest" description="Disordered" evidence="1">
    <location>
        <begin position="69"/>
        <end position="88"/>
    </location>
</feature>
<dbReference type="Proteomes" id="UP000299102">
    <property type="component" value="Unassembled WGS sequence"/>
</dbReference>